<accession>A0A401G171</accession>
<reference evidence="2" key="2">
    <citation type="submission" date="2019-01" db="EMBL/GenBank/DDBJ databases">
        <title>Genome sequence of Desulfonema ishimotonii strain Tokyo 01.</title>
        <authorList>
            <person name="Fukui M."/>
        </authorList>
    </citation>
    <scope>NUCLEOTIDE SEQUENCE [LARGE SCALE GENOMIC DNA]</scope>
    <source>
        <strain evidence="2">Tokyo 01</strain>
    </source>
</reference>
<comment type="caution">
    <text evidence="1">The sequence shown here is derived from an EMBL/GenBank/DDBJ whole genome shotgun (WGS) entry which is preliminary data.</text>
</comment>
<dbReference type="InterPro" id="IPR051082">
    <property type="entry name" value="Pentapeptide-BTB/POZ_domain"/>
</dbReference>
<dbReference type="SUPFAM" id="SSF141571">
    <property type="entry name" value="Pentapeptide repeat-like"/>
    <property type="match status" value="1"/>
</dbReference>
<dbReference type="Pfam" id="PF00805">
    <property type="entry name" value="Pentapeptide"/>
    <property type="match status" value="1"/>
</dbReference>
<dbReference type="Gene3D" id="2.160.20.80">
    <property type="entry name" value="E3 ubiquitin-protein ligase SopA"/>
    <property type="match status" value="1"/>
</dbReference>
<evidence type="ECO:0000313" key="1">
    <source>
        <dbReference type="EMBL" id="GBC62947.1"/>
    </source>
</evidence>
<dbReference type="EMBL" id="BEXT01000001">
    <property type="protein sequence ID" value="GBC62947.1"/>
    <property type="molecule type" value="Genomic_DNA"/>
</dbReference>
<dbReference type="InterPro" id="IPR001646">
    <property type="entry name" value="5peptide_repeat"/>
</dbReference>
<keyword evidence="2" id="KW-1185">Reference proteome</keyword>
<dbReference type="Proteomes" id="UP000288096">
    <property type="component" value="Unassembled WGS sequence"/>
</dbReference>
<proteinExistence type="predicted"/>
<dbReference type="AlphaFoldDB" id="A0A401G171"/>
<dbReference type="PANTHER" id="PTHR14136">
    <property type="entry name" value="BTB_POZ DOMAIN-CONTAINING PROTEIN KCTD9"/>
    <property type="match status" value="1"/>
</dbReference>
<evidence type="ECO:0000313" key="2">
    <source>
        <dbReference type="Proteomes" id="UP000288096"/>
    </source>
</evidence>
<reference evidence="2" key="1">
    <citation type="submission" date="2017-11" db="EMBL/GenBank/DDBJ databases">
        <authorList>
            <person name="Watanabe M."/>
            <person name="Kojima H."/>
        </authorList>
    </citation>
    <scope>NUCLEOTIDE SEQUENCE [LARGE SCALE GENOMIC DNA]</scope>
    <source>
        <strain evidence="2">Tokyo 01</strain>
    </source>
</reference>
<organism evidence="1 2">
    <name type="scientific">Desulfonema ishimotonii</name>
    <dbReference type="NCBI Taxonomy" id="45657"/>
    <lineage>
        <taxon>Bacteria</taxon>
        <taxon>Pseudomonadati</taxon>
        <taxon>Thermodesulfobacteriota</taxon>
        <taxon>Desulfobacteria</taxon>
        <taxon>Desulfobacterales</taxon>
        <taxon>Desulfococcaceae</taxon>
        <taxon>Desulfonema</taxon>
    </lineage>
</organism>
<gene>
    <name evidence="1" type="ORF">DENIS_3931</name>
</gene>
<dbReference type="PANTHER" id="PTHR14136:SF17">
    <property type="entry name" value="BTB_POZ DOMAIN-CONTAINING PROTEIN KCTD9"/>
    <property type="match status" value="1"/>
</dbReference>
<name>A0A401G171_9BACT</name>
<sequence length="441" mass="49016">MLRRANFSEAFLKGSRFAPDTDLTHTRWHNAEKTELTLFFGTIMENRKVRALLVSPKPNGEGEDFSGLDLRGAYLAGAKLKNADFRHTNLSKANLSAANITGAKLHGTSRDGWITENMTCDYVYWDEAGTEPGPLKTEYTPDEFEEAVRQFKAGNPDLISRFIEFPPEYHKAGTDILSYFGEILRKKYPDSNAKVRIEQDGLKVKMVIDPGDGNKEVIEEALNKYKLVLTGKMTPEEFTDDKLLVMDLKNQLTFASAQIENQRRMLDFQSAEHKKKDFHIETLLTIISRGLNTTPVNHVTVSPVIEVKAGEITDNSSQKQEENMGDTYNFKAGGDINFARDQAIATINKTIAESGAPDALKTQLEELTQAVQAMIADMPDHRAKRITDKLAEFSDEVSAPQPDRKWYSVSGEGLIDAAKAVGSLGNPVMKLVKAIVDGLPA</sequence>
<protein>
    <recommendedName>
        <fullName evidence="3">Pentapeptide repeat-containing protein</fullName>
    </recommendedName>
</protein>
<evidence type="ECO:0008006" key="3">
    <source>
        <dbReference type="Google" id="ProtNLM"/>
    </source>
</evidence>